<proteinExistence type="predicted"/>
<organism evidence="2 3">
    <name type="scientific">Phycisphaera mikurensis (strain NBRC 102666 / KCTC 22515 / FYK2301M01)</name>
    <dbReference type="NCBI Taxonomy" id="1142394"/>
    <lineage>
        <taxon>Bacteria</taxon>
        <taxon>Pseudomonadati</taxon>
        <taxon>Planctomycetota</taxon>
        <taxon>Phycisphaerae</taxon>
        <taxon>Phycisphaerales</taxon>
        <taxon>Phycisphaeraceae</taxon>
        <taxon>Phycisphaera</taxon>
    </lineage>
</organism>
<dbReference type="HOGENOM" id="CLU_1193988_0_0_0"/>
<gene>
    <name evidence="2" type="ordered locus">PSMK_31990</name>
</gene>
<feature type="region of interest" description="Disordered" evidence="1">
    <location>
        <begin position="174"/>
        <end position="207"/>
    </location>
</feature>
<sequence length="232" mass="24714">MAAAAGVAVRVDAQFLPDPAAGTEAGSATPYTEQTVGDVDPLARSLRFIDPAQAADVMRDRVLRARAVDPLAPGDGGGVSGRGFLYRAPGVRARFARPVYRTWTAYGETLNGTPARQGDFEEVIPPDTVFDLTLPPRPTAELTPFSAGMVAEHRLPLAQPAPPMDRRIVAPALGVGARPPGERSLPPRSPDPEAAAQPRRLQPWVRVERDAEGRLRVVEADAPEARPPASEP</sequence>
<reference evidence="2 3" key="1">
    <citation type="submission" date="2012-02" db="EMBL/GenBank/DDBJ databases">
        <title>Complete genome sequence of Phycisphaera mikurensis NBRC 102666.</title>
        <authorList>
            <person name="Ankai A."/>
            <person name="Hosoyama A."/>
            <person name="Terui Y."/>
            <person name="Sekine M."/>
            <person name="Fukai R."/>
            <person name="Kato Y."/>
            <person name="Nakamura S."/>
            <person name="Yamada-Narita S."/>
            <person name="Kawakoshi A."/>
            <person name="Fukunaga Y."/>
            <person name="Yamazaki S."/>
            <person name="Fujita N."/>
        </authorList>
    </citation>
    <scope>NUCLEOTIDE SEQUENCE [LARGE SCALE GENOMIC DNA]</scope>
    <source>
        <strain evidence="3">NBRC 102666 / KCTC 22515 / FYK2301M01</strain>
    </source>
</reference>
<protein>
    <submittedName>
        <fullName evidence="2">Uncharacterized protein</fullName>
    </submittedName>
</protein>
<dbReference type="KEGG" id="phm:PSMK_31990"/>
<accession>I0IJC0</accession>
<dbReference type="Proteomes" id="UP000007881">
    <property type="component" value="Chromosome"/>
</dbReference>
<evidence type="ECO:0000256" key="1">
    <source>
        <dbReference type="SAM" id="MobiDB-lite"/>
    </source>
</evidence>
<dbReference type="EMBL" id="AP012338">
    <property type="protein sequence ID" value="BAM05358.1"/>
    <property type="molecule type" value="Genomic_DNA"/>
</dbReference>
<evidence type="ECO:0000313" key="3">
    <source>
        <dbReference type="Proteomes" id="UP000007881"/>
    </source>
</evidence>
<name>I0IJC0_PHYMF</name>
<feature type="region of interest" description="Disordered" evidence="1">
    <location>
        <begin position="213"/>
        <end position="232"/>
    </location>
</feature>
<evidence type="ECO:0000313" key="2">
    <source>
        <dbReference type="EMBL" id="BAM05358.1"/>
    </source>
</evidence>
<keyword evidence="3" id="KW-1185">Reference proteome</keyword>
<dbReference type="AlphaFoldDB" id="I0IJC0"/>